<comment type="cofactor">
    <cofactor evidence="3">
        <name>FAD</name>
        <dbReference type="ChEBI" id="CHEBI:57692"/>
    </cofactor>
    <text evidence="3">Binds 1 FAD per subunit.</text>
</comment>
<dbReference type="GO" id="GO:0003677">
    <property type="term" value="F:DNA binding"/>
    <property type="evidence" value="ECO:0007669"/>
    <property type="project" value="TreeGrafter"/>
</dbReference>
<keyword evidence="1 3" id="KW-0285">Flavoprotein</keyword>
<accession>A0A7C3VMV7</accession>
<keyword evidence="6" id="KW-0456">Lyase</keyword>
<gene>
    <name evidence="6" type="ORF">ENR15_05465</name>
</gene>
<reference evidence="6" key="1">
    <citation type="journal article" date="2020" name="mSystems">
        <title>Genome- and Community-Level Interaction Insights into Carbon Utilization and Element Cycling Functions of Hydrothermarchaeota in Hydrothermal Sediment.</title>
        <authorList>
            <person name="Zhou Z."/>
            <person name="Liu Y."/>
            <person name="Xu W."/>
            <person name="Pan J."/>
            <person name="Luo Z.H."/>
            <person name="Li M."/>
        </authorList>
    </citation>
    <scope>NUCLEOTIDE SEQUENCE [LARGE SCALE GENOMIC DNA]</scope>
    <source>
        <strain evidence="6">SpSt-374</strain>
    </source>
</reference>
<comment type="caution">
    <text evidence="6">The sequence shown here is derived from an EMBL/GenBank/DDBJ whole genome shotgun (WGS) entry which is preliminary data.</text>
</comment>
<name>A0A7C3VMV7_9CYAN</name>
<evidence type="ECO:0000256" key="2">
    <source>
        <dbReference type="ARBA" id="ARBA00022827"/>
    </source>
</evidence>
<dbReference type="AlphaFoldDB" id="A0A7C3VMV7"/>
<organism evidence="6">
    <name type="scientific">Planktothricoides sp. SpSt-374</name>
    <dbReference type="NCBI Taxonomy" id="2282167"/>
    <lineage>
        <taxon>Bacteria</taxon>
        <taxon>Bacillati</taxon>
        <taxon>Cyanobacteriota</taxon>
        <taxon>Cyanophyceae</taxon>
        <taxon>Oscillatoriophycideae</taxon>
        <taxon>Oscillatoriales</taxon>
        <taxon>Oscillatoriaceae</taxon>
        <taxon>Planktothricoides</taxon>
    </lineage>
</organism>
<sequence length="271" mass="30943">MQQLKTDFTSREDMAAYIQQEFPFLESPGGLSPYLGGRKAGLARLEEFKIEQYGKERNFLNGEVSRLSPYISRGCLELEEVRQWALQHPLSKSVESFVSELAWRGFFHLVYQEEGTGILADLEPPKVSLGKHQITLPEDIARGETGLPSMDTLIGMLRETGYLHNHARMYLASYVVHFRKVSWRSGADWMYALLIDGDFASNHLSWQWVASTFSNKPYIFNRENLERYGGAVLPGDPRQGDPFDASYEALAERLFGGEYRPEPRRSSGNYQ</sequence>
<keyword evidence="4" id="KW-0157">Chromophore</keyword>
<protein>
    <submittedName>
        <fullName evidence="6">Deoxyribodipyrimidine photo-lyase</fullName>
    </submittedName>
</protein>
<feature type="binding site" evidence="3">
    <location>
        <begin position="100"/>
        <end position="107"/>
    </location>
    <ligand>
        <name>FAD</name>
        <dbReference type="ChEBI" id="CHEBI:57692"/>
    </ligand>
</feature>
<keyword evidence="2 3" id="KW-0274">FAD</keyword>
<dbReference type="Gene3D" id="1.25.40.80">
    <property type="match status" value="1"/>
</dbReference>
<evidence type="ECO:0000256" key="1">
    <source>
        <dbReference type="ARBA" id="ARBA00022630"/>
    </source>
</evidence>
<evidence type="ECO:0000313" key="6">
    <source>
        <dbReference type="EMBL" id="HGG00110.1"/>
    </source>
</evidence>
<dbReference type="PRINTS" id="PR00147">
    <property type="entry name" value="DNAPHOTLYASE"/>
</dbReference>
<evidence type="ECO:0000256" key="4">
    <source>
        <dbReference type="RuleBase" id="RU004182"/>
    </source>
</evidence>
<dbReference type="SUPFAM" id="SSF48173">
    <property type="entry name" value="Cryptochrome/photolyase FAD-binding domain"/>
    <property type="match status" value="1"/>
</dbReference>
<dbReference type="PANTHER" id="PTHR11455:SF18">
    <property type="entry name" value="SI:CH1073-390K14.1"/>
    <property type="match status" value="1"/>
</dbReference>
<feature type="domain" description="Cryptochrome/DNA photolyase FAD-binding" evidence="5">
    <location>
        <begin position="97"/>
        <end position="218"/>
    </location>
</feature>
<dbReference type="GO" id="GO:0043153">
    <property type="term" value="P:entrainment of circadian clock by photoperiod"/>
    <property type="evidence" value="ECO:0007669"/>
    <property type="project" value="TreeGrafter"/>
</dbReference>
<dbReference type="GO" id="GO:0003904">
    <property type="term" value="F:deoxyribodipyrimidine photo-lyase activity"/>
    <property type="evidence" value="ECO:0007669"/>
    <property type="project" value="TreeGrafter"/>
</dbReference>
<dbReference type="EMBL" id="DSPX01000049">
    <property type="protein sequence ID" value="HGG00110.1"/>
    <property type="molecule type" value="Genomic_DNA"/>
</dbReference>
<proteinExistence type="inferred from homology"/>
<dbReference type="GO" id="GO:0005737">
    <property type="term" value="C:cytoplasm"/>
    <property type="evidence" value="ECO:0007669"/>
    <property type="project" value="TreeGrafter"/>
</dbReference>
<dbReference type="GO" id="GO:0071949">
    <property type="term" value="F:FAD binding"/>
    <property type="evidence" value="ECO:0007669"/>
    <property type="project" value="TreeGrafter"/>
</dbReference>
<evidence type="ECO:0000259" key="5">
    <source>
        <dbReference type="Pfam" id="PF03441"/>
    </source>
</evidence>
<feature type="binding site" evidence="3">
    <location>
        <position position="53"/>
    </location>
    <ligand>
        <name>FAD</name>
        <dbReference type="ChEBI" id="CHEBI:57692"/>
    </ligand>
</feature>
<dbReference type="InterPro" id="IPR005101">
    <property type="entry name" value="Cryptochr/Photolyase_FAD-bd"/>
</dbReference>
<dbReference type="InterPro" id="IPR002081">
    <property type="entry name" value="Cryptochrome/DNA_photolyase_1"/>
</dbReference>
<evidence type="ECO:0000256" key="3">
    <source>
        <dbReference type="PIRSR" id="PIRSR602081-1"/>
    </source>
</evidence>
<dbReference type="PANTHER" id="PTHR11455">
    <property type="entry name" value="CRYPTOCHROME"/>
    <property type="match status" value="1"/>
</dbReference>
<dbReference type="Pfam" id="PF03441">
    <property type="entry name" value="FAD_binding_7"/>
    <property type="match status" value="1"/>
</dbReference>
<dbReference type="InterPro" id="IPR036134">
    <property type="entry name" value="Crypto/Photolyase_FAD-like_sf"/>
</dbReference>
<comment type="similarity">
    <text evidence="4">Belongs to the DNA photolyase family.</text>
</comment>
<dbReference type="Gene3D" id="1.10.579.10">
    <property type="entry name" value="DNA Cyclobutane Dipyrimidine Photolyase, subunit A, domain 3"/>
    <property type="match status" value="1"/>
</dbReference>
<dbReference type="GO" id="GO:0032922">
    <property type="term" value="P:circadian regulation of gene expression"/>
    <property type="evidence" value="ECO:0007669"/>
    <property type="project" value="TreeGrafter"/>
</dbReference>
<feature type="binding site" evidence="3">
    <location>
        <begin position="196"/>
        <end position="198"/>
    </location>
    <ligand>
        <name>FAD</name>
        <dbReference type="ChEBI" id="CHEBI:57692"/>
    </ligand>
</feature>
<feature type="binding site" evidence="3">
    <location>
        <position position="97"/>
    </location>
    <ligand>
        <name>FAD</name>
        <dbReference type="ChEBI" id="CHEBI:57692"/>
    </ligand>
</feature>